<gene>
    <name evidence="2" type="ORF">TNIN_431521</name>
</gene>
<feature type="region of interest" description="Disordered" evidence="1">
    <location>
        <begin position="47"/>
        <end position="77"/>
    </location>
</feature>
<evidence type="ECO:0000313" key="2">
    <source>
        <dbReference type="EMBL" id="GFY37955.1"/>
    </source>
</evidence>
<evidence type="ECO:0000313" key="3">
    <source>
        <dbReference type="Proteomes" id="UP000886998"/>
    </source>
</evidence>
<dbReference type="Proteomes" id="UP000886998">
    <property type="component" value="Unassembled WGS sequence"/>
</dbReference>
<accession>A0A8X6WMZ1</accession>
<comment type="caution">
    <text evidence="2">The sequence shown here is derived from an EMBL/GenBank/DDBJ whole genome shotgun (WGS) entry which is preliminary data.</text>
</comment>
<dbReference type="EMBL" id="BMAV01000568">
    <property type="protein sequence ID" value="GFY37955.1"/>
    <property type="molecule type" value="Genomic_DNA"/>
</dbReference>
<organism evidence="2 3">
    <name type="scientific">Trichonephila inaurata madagascariensis</name>
    <dbReference type="NCBI Taxonomy" id="2747483"/>
    <lineage>
        <taxon>Eukaryota</taxon>
        <taxon>Metazoa</taxon>
        <taxon>Ecdysozoa</taxon>
        <taxon>Arthropoda</taxon>
        <taxon>Chelicerata</taxon>
        <taxon>Arachnida</taxon>
        <taxon>Araneae</taxon>
        <taxon>Araneomorphae</taxon>
        <taxon>Entelegynae</taxon>
        <taxon>Araneoidea</taxon>
        <taxon>Nephilidae</taxon>
        <taxon>Trichonephila</taxon>
        <taxon>Trichonephila inaurata</taxon>
    </lineage>
</organism>
<feature type="compositionally biased region" description="Polar residues" evidence="1">
    <location>
        <begin position="56"/>
        <end position="75"/>
    </location>
</feature>
<protein>
    <submittedName>
        <fullName evidence="2">Uncharacterized protein</fullName>
    </submittedName>
</protein>
<evidence type="ECO:0000256" key="1">
    <source>
        <dbReference type="SAM" id="MobiDB-lite"/>
    </source>
</evidence>
<proteinExistence type="predicted"/>
<sequence length="220" mass="24686">MASPSPLTCFIPLTPWPEGHSPHDISDEAVAKASSLTGYRLRCPPHHNHNQGGVPFSSSLQPETKVGNTTNSNHTVPPLFPNGMVERLFFVPQTKLGSHFKMDRVLPVVLLGLRRASGKGLHPVLLNFWKKTLLLPGKFFGPSSQTPTPPRFLLRLRENFSQLLSQLLLPVIHLPHVSCTQPQTPHFLCWGRGVRRETPYPKGPFEVFSRTDKHFTIKKK</sequence>
<name>A0A8X6WMZ1_9ARAC</name>
<dbReference type="AlphaFoldDB" id="A0A8X6WMZ1"/>
<reference evidence="2" key="1">
    <citation type="submission" date="2020-08" db="EMBL/GenBank/DDBJ databases">
        <title>Multicomponent nature underlies the extraordinary mechanical properties of spider dragline silk.</title>
        <authorList>
            <person name="Kono N."/>
            <person name="Nakamura H."/>
            <person name="Mori M."/>
            <person name="Yoshida Y."/>
            <person name="Ohtoshi R."/>
            <person name="Malay A.D."/>
            <person name="Moran D.A.P."/>
            <person name="Tomita M."/>
            <person name="Numata K."/>
            <person name="Arakawa K."/>
        </authorList>
    </citation>
    <scope>NUCLEOTIDE SEQUENCE</scope>
</reference>
<keyword evidence="3" id="KW-1185">Reference proteome</keyword>